<organism evidence="6 7">
    <name type="scientific">Astatotilapia calliptera</name>
    <name type="common">Eastern happy</name>
    <name type="synonym">Chromis callipterus</name>
    <dbReference type="NCBI Taxonomy" id="8154"/>
    <lineage>
        <taxon>Eukaryota</taxon>
        <taxon>Metazoa</taxon>
        <taxon>Chordata</taxon>
        <taxon>Craniata</taxon>
        <taxon>Vertebrata</taxon>
        <taxon>Euteleostomi</taxon>
        <taxon>Actinopterygii</taxon>
        <taxon>Neopterygii</taxon>
        <taxon>Teleostei</taxon>
        <taxon>Neoteleostei</taxon>
        <taxon>Acanthomorphata</taxon>
        <taxon>Ovalentaria</taxon>
        <taxon>Cichlomorphae</taxon>
        <taxon>Cichliformes</taxon>
        <taxon>Cichlidae</taxon>
        <taxon>African cichlids</taxon>
        <taxon>Pseudocrenilabrinae</taxon>
        <taxon>Haplochromini</taxon>
        <taxon>Astatotilapia</taxon>
    </lineage>
</organism>
<sequence length="331" mass="36709">MVGGRLCYRSYFVKSIVLLLWVCLYYVEASSGKHMIHKKVGDTVELSSGLPTEGVTVATWKYGENKVAEKDKGVSKKSPFKDRSELNLTDFTLTVRKLTLQDSGNFTFVSEVNDKQRPSVTITLQIHEPITKQPVIKINSTRIPSNESCKVLLECSTTGDVSYKWIVGNQTLTGPRQQYIIREQDGETNVTCTVSNHVSEKSAFQTVKCSNSTQQEPAEPPRDKGHITKKDIFLFVGVAGGCLVLVTIVTIVGVCCCRKRHIGSDTNDLTVYADVSELTKEDGTGTMQPCSVYETIDNRVPTVKPGPQTVYDKIQLNRVRKVSVSPYQDVS</sequence>
<dbReference type="OMA" id="THEDSGN"/>
<evidence type="ECO:0000256" key="1">
    <source>
        <dbReference type="ARBA" id="ARBA00004370"/>
    </source>
</evidence>
<evidence type="ECO:0000256" key="5">
    <source>
        <dbReference type="SAM" id="Phobius"/>
    </source>
</evidence>
<reference evidence="6" key="4">
    <citation type="submission" date="2025-09" db="UniProtKB">
        <authorList>
            <consortium name="Ensembl"/>
        </authorList>
    </citation>
    <scope>IDENTIFICATION</scope>
</reference>
<dbReference type="PANTHER" id="PTHR12080:SF48">
    <property type="entry name" value="IMMUNOGLOBULIN SUBTYPE DOMAIN-CONTAINING PROTEIN"/>
    <property type="match status" value="1"/>
</dbReference>
<dbReference type="GeneTree" id="ENSGT00990000203774"/>
<name>A0A3P8NGF1_ASTCA</name>
<keyword evidence="4" id="KW-0325">Glycoprotein</keyword>
<dbReference type="SUPFAM" id="SSF48726">
    <property type="entry name" value="Immunoglobulin"/>
    <property type="match status" value="2"/>
</dbReference>
<dbReference type="STRING" id="8154.ENSACLP00000003827"/>
<reference evidence="6" key="3">
    <citation type="submission" date="2025-08" db="UniProtKB">
        <authorList>
            <consortium name="Ensembl"/>
        </authorList>
    </citation>
    <scope>IDENTIFICATION</scope>
</reference>
<proteinExistence type="predicted"/>
<dbReference type="AlphaFoldDB" id="A0A3P8NGF1"/>
<dbReference type="Ensembl" id="ENSACLT00000003910.2">
    <property type="protein sequence ID" value="ENSACLP00000003827.2"/>
    <property type="gene ID" value="ENSACLG00000002571.2"/>
</dbReference>
<gene>
    <name evidence="6" type="primary">CD200</name>
</gene>
<keyword evidence="3 5" id="KW-0472">Membrane</keyword>
<evidence type="ECO:0008006" key="8">
    <source>
        <dbReference type="Google" id="ProtNLM"/>
    </source>
</evidence>
<dbReference type="Bgee" id="ENSACLG00000002571">
    <property type="expression patterns" value="Expressed in spleen and 1 other cell type or tissue"/>
</dbReference>
<dbReference type="Gene3D" id="2.60.40.10">
    <property type="entry name" value="Immunoglobulins"/>
    <property type="match status" value="2"/>
</dbReference>
<evidence type="ECO:0000313" key="7">
    <source>
        <dbReference type="Proteomes" id="UP000265100"/>
    </source>
</evidence>
<feature type="transmembrane region" description="Helical" evidence="5">
    <location>
        <begin position="232"/>
        <end position="254"/>
    </location>
</feature>
<evidence type="ECO:0000313" key="6">
    <source>
        <dbReference type="Ensembl" id="ENSACLP00000003827.2"/>
    </source>
</evidence>
<feature type="transmembrane region" description="Helical" evidence="5">
    <location>
        <begin position="12"/>
        <end position="29"/>
    </location>
</feature>
<dbReference type="GO" id="GO:0016020">
    <property type="term" value="C:membrane"/>
    <property type="evidence" value="ECO:0007669"/>
    <property type="project" value="UniProtKB-SubCell"/>
</dbReference>
<dbReference type="InterPro" id="IPR015631">
    <property type="entry name" value="CD2/SLAM_rcpt"/>
</dbReference>
<evidence type="ECO:0000256" key="4">
    <source>
        <dbReference type="ARBA" id="ARBA00023180"/>
    </source>
</evidence>
<accession>A0A3P8NGF1</accession>
<dbReference type="PANTHER" id="PTHR12080">
    <property type="entry name" value="SIGNALING LYMPHOCYTIC ACTIVATION MOLECULE"/>
    <property type="match status" value="1"/>
</dbReference>
<dbReference type="InterPro" id="IPR013783">
    <property type="entry name" value="Ig-like_fold"/>
</dbReference>
<evidence type="ECO:0000256" key="2">
    <source>
        <dbReference type="ARBA" id="ARBA00022729"/>
    </source>
</evidence>
<keyword evidence="7" id="KW-1185">Reference proteome</keyword>
<evidence type="ECO:0000256" key="3">
    <source>
        <dbReference type="ARBA" id="ARBA00023136"/>
    </source>
</evidence>
<keyword evidence="2" id="KW-0732">Signal</keyword>
<reference evidence="7" key="2">
    <citation type="submission" date="2023-03" db="EMBL/GenBank/DDBJ databases">
        <authorList>
            <consortium name="Wellcome Sanger Institute Data Sharing"/>
        </authorList>
    </citation>
    <scope>NUCLEOTIDE SEQUENCE [LARGE SCALE GENOMIC DNA]</scope>
</reference>
<dbReference type="Proteomes" id="UP000265100">
    <property type="component" value="Chromosome 3"/>
</dbReference>
<keyword evidence="5" id="KW-0812">Transmembrane</keyword>
<protein>
    <recommendedName>
        <fullName evidence="8">Ig-like domain-containing protein</fullName>
    </recommendedName>
</protein>
<keyword evidence="5" id="KW-1133">Transmembrane helix</keyword>
<dbReference type="InterPro" id="IPR036179">
    <property type="entry name" value="Ig-like_dom_sf"/>
</dbReference>
<reference evidence="6 7" key="1">
    <citation type="submission" date="2018-05" db="EMBL/GenBank/DDBJ databases">
        <authorList>
            <person name="Datahose"/>
        </authorList>
    </citation>
    <scope>NUCLEOTIDE SEQUENCE</scope>
</reference>
<comment type="subcellular location">
    <subcellularLocation>
        <location evidence="1">Membrane</location>
    </subcellularLocation>
</comment>